<gene>
    <name evidence="1" type="ORF">JTE90_027404</name>
</gene>
<reference evidence="1 2" key="1">
    <citation type="journal article" date="2022" name="Nat. Ecol. Evol.">
        <title>A masculinizing supergene underlies an exaggerated male reproductive morph in a spider.</title>
        <authorList>
            <person name="Hendrickx F."/>
            <person name="De Corte Z."/>
            <person name="Sonet G."/>
            <person name="Van Belleghem S.M."/>
            <person name="Kostlbacher S."/>
            <person name="Vangestel C."/>
        </authorList>
    </citation>
    <scope>NUCLEOTIDE SEQUENCE [LARGE SCALE GENOMIC DNA]</scope>
    <source>
        <strain evidence="1">W744_W776</strain>
    </source>
</reference>
<sequence>MSLHTLTCDLWNVKHHAPFLPKKRMPKVWTRHQLHLTTDKSPDIPFGAKGHRYRWTFKLNSSQINYIIIFRIHSNHPHTRIESGASRVRKKSNKK</sequence>
<comment type="caution">
    <text evidence="1">The sequence shown here is derived from an EMBL/GenBank/DDBJ whole genome shotgun (WGS) entry which is preliminary data.</text>
</comment>
<proteinExistence type="predicted"/>
<dbReference type="Proteomes" id="UP000827092">
    <property type="component" value="Unassembled WGS sequence"/>
</dbReference>
<evidence type="ECO:0000313" key="2">
    <source>
        <dbReference type="Proteomes" id="UP000827092"/>
    </source>
</evidence>
<protein>
    <submittedName>
        <fullName evidence="1">Uncharacterized protein</fullName>
    </submittedName>
</protein>
<organism evidence="1 2">
    <name type="scientific">Oedothorax gibbosus</name>
    <dbReference type="NCBI Taxonomy" id="931172"/>
    <lineage>
        <taxon>Eukaryota</taxon>
        <taxon>Metazoa</taxon>
        <taxon>Ecdysozoa</taxon>
        <taxon>Arthropoda</taxon>
        <taxon>Chelicerata</taxon>
        <taxon>Arachnida</taxon>
        <taxon>Araneae</taxon>
        <taxon>Araneomorphae</taxon>
        <taxon>Entelegynae</taxon>
        <taxon>Araneoidea</taxon>
        <taxon>Linyphiidae</taxon>
        <taxon>Erigoninae</taxon>
        <taxon>Oedothorax</taxon>
    </lineage>
</organism>
<dbReference type="AlphaFoldDB" id="A0AAV6VY39"/>
<name>A0AAV6VY39_9ARAC</name>
<accession>A0AAV6VY39</accession>
<keyword evidence="2" id="KW-1185">Reference proteome</keyword>
<evidence type="ECO:0000313" key="1">
    <source>
        <dbReference type="EMBL" id="KAG8201927.1"/>
    </source>
</evidence>
<dbReference type="EMBL" id="JAFNEN010000002">
    <property type="protein sequence ID" value="KAG8201927.1"/>
    <property type="molecule type" value="Genomic_DNA"/>
</dbReference>